<sequence length="500" mass="54496">MRRPHKPKTIIITTASDTVKPTCATRCRSIWRALLLGQLASLLICVTAACCHLLNKTYHLNLPAAVGFINYVLLCLVYTTWLACRSGERSLLHVLKARGILYAVVALVDVEANYLVLKAYQYTSVISVQLLDCFVVPVVLALSWLALKVRYKLVHVLGVGLCLMGVGCLVWANVEDGKAAIPGTERLLGDMLCLGGATLYGLSNVAQEYAIKKYDHVEFLGMMGLFGSIINGVQMAVLERDEIGSSRWDTWPVLALVGGFKVAQFFFYVVAPKVIKETSATGLNLALFTADFYILALGFALFKFKFQVLYFLSFVLVVLGVIVFVTKPTPIGSATRASYREMNLNAAAAAAAAAHRHHGNSRNALGLANSAGGMAILGNIGHGDHRGGHIGGHDPRDACFGEWPPLPPEFQESGPPEYPYAHPLPQVYEYPATPPSPPHQFRSLPRRAGQRYGNSVGGPIPCSGGPQMRAATLQRPARVRFQLDCIEPKKNHPLPTSWKM</sequence>
<evidence type="ECO:0008006" key="12">
    <source>
        <dbReference type="Google" id="ProtNLM"/>
    </source>
</evidence>
<feature type="transmembrane region" description="Helical" evidence="9">
    <location>
        <begin position="126"/>
        <end position="147"/>
    </location>
</feature>
<feature type="transmembrane region" description="Helical" evidence="9">
    <location>
        <begin position="283"/>
        <end position="302"/>
    </location>
</feature>
<dbReference type="GO" id="GO:0022857">
    <property type="term" value="F:transmembrane transporter activity"/>
    <property type="evidence" value="ECO:0007669"/>
    <property type="project" value="InterPro"/>
</dbReference>
<name>A0AAV2RIQ5_MEGNR</name>
<feature type="non-terminal residue" evidence="10">
    <location>
        <position position="500"/>
    </location>
</feature>
<feature type="transmembrane region" description="Helical" evidence="9">
    <location>
        <begin position="154"/>
        <end position="174"/>
    </location>
</feature>
<feature type="transmembrane region" description="Helical" evidence="9">
    <location>
        <begin position="34"/>
        <end position="55"/>
    </location>
</feature>
<dbReference type="Pfam" id="PF06027">
    <property type="entry name" value="SLC35F"/>
    <property type="match status" value="1"/>
</dbReference>
<keyword evidence="4 9" id="KW-0812">Transmembrane</keyword>
<evidence type="ECO:0000256" key="6">
    <source>
        <dbReference type="ARBA" id="ARBA00023136"/>
    </source>
</evidence>
<evidence type="ECO:0000256" key="9">
    <source>
        <dbReference type="SAM" id="Phobius"/>
    </source>
</evidence>
<dbReference type="PANTHER" id="PTHR14233">
    <property type="entry name" value="DUF914-RELATED"/>
    <property type="match status" value="1"/>
</dbReference>
<keyword evidence="5 9" id="KW-1133">Transmembrane helix</keyword>
<dbReference type="GO" id="GO:0016020">
    <property type="term" value="C:membrane"/>
    <property type="evidence" value="ECO:0007669"/>
    <property type="project" value="UniProtKB-SubCell"/>
</dbReference>
<protein>
    <recommendedName>
        <fullName evidence="12">Solute carrier family 35 member F1</fullName>
    </recommendedName>
</protein>
<evidence type="ECO:0000256" key="5">
    <source>
        <dbReference type="ARBA" id="ARBA00022989"/>
    </source>
</evidence>
<comment type="function">
    <text evidence="7">Putative solute transporter.</text>
</comment>
<evidence type="ECO:0000256" key="4">
    <source>
        <dbReference type="ARBA" id="ARBA00022692"/>
    </source>
</evidence>
<dbReference type="InterPro" id="IPR037185">
    <property type="entry name" value="EmrE-like"/>
</dbReference>
<evidence type="ECO:0000256" key="2">
    <source>
        <dbReference type="ARBA" id="ARBA00007863"/>
    </source>
</evidence>
<dbReference type="Proteomes" id="UP001497623">
    <property type="component" value="Unassembled WGS sequence"/>
</dbReference>
<organism evidence="10 11">
    <name type="scientific">Meganyctiphanes norvegica</name>
    <name type="common">Northern krill</name>
    <name type="synonym">Thysanopoda norvegica</name>
    <dbReference type="NCBI Taxonomy" id="48144"/>
    <lineage>
        <taxon>Eukaryota</taxon>
        <taxon>Metazoa</taxon>
        <taxon>Ecdysozoa</taxon>
        <taxon>Arthropoda</taxon>
        <taxon>Crustacea</taxon>
        <taxon>Multicrustacea</taxon>
        <taxon>Malacostraca</taxon>
        <taxon>Eumalacostraca</taxon>
        <taxon>Eucarida</taxon>
        <taxon>Euphausiacea</taxon>
        <taxon>Euphausiidae</taxon>
        <taxon>Meganyctiphanes</taxon>
    </lineage>
</organism>
<proteinExistence type="inferred from homology"/>
<dbReference type="AlphaFoldDB" id="A0AAV2RIQ5"/>
<dbReference type="PANTHER" id="PTHR14233:SF4">
    <property type="entry name" value="SOLUTE CARRIER FAMILY 35 MEMBER F2"/>
    <property type="match status" value="1"/>
</dbReference>
<dbReference type="EMBL" id="CAXKWB010023734">
    <property type="protein sequence ID" value="CAL4125532.1"/>
    <property type="molecule type" value="Genomic_DNA"/>
</dbReference>
<comment type="subcellular location">
    <subcellularLocation>
        <location evidence="1">Membrane</location>
        <topology evidence="1">Multi-pass membrane protein</topology>
    </subcellularLocation>
</comment>
<evidence type="ECO:0000256" key="1">
    <source>
        <dbReference type="ARBA" id="ARBA00004141"/>
    </source>
</evidence>
<accession>A0AAV2RIQ5</accession>
<feature type="transmembrane region" description="Helical" evidence="9">
    <location>
        <begin position="61"/>
        <end position="79"/>
    </location>
</feature>
<dbReference type="InterPro" id="IPR052221">
    <property type="entry name" value="SLC35F_Transporter"/>
</dbReference>
<comment type="caution">
    <text evidence="10">The sequence shown here is derived from an EMBL/GenBank/DDBJ whole genome shotgun (WGS) entry which is preliminary data.</text>
</comment>
<keyword evidence="3" id="KW-0813">Transport</keyword>
<comment type="similarity">
    <text evidence="2">Belongs to the SLC35F solute transporter family.</text>
</comment>
<dbReference type="SUPFAM" id="SSF103481">
    <property type="entry name" value="Multidrug resistance efflux transporter EmrE"/>
    <property type="match status" value="1"/>
</dbReference>
<feature type="transmembrane region" description="Helical" evidence="9">
    <location>
        <begin position="308"/>
        <end position="326"/>
    </location>
</feature>
<reference evidence="10 11" key="1">
    <citation type="submission" date="2024-05" db="EMBL/GenBank/DDBJ databases">
        <authorList>
            <person name="Wallberg A."/>
        </authorList>
    </citation>
    <scope>NUCLEOTIDE SEQUENCE [LARGE SCALE GENOMIC DNA]</scope>
</reference>
<evidence type="ECO:0000256" key="8">
    <source>
        <dbReference type="SAM" id="MobiDB-lite"/>
    </source>
</evidence>
<feature type="transmembrane region" description="Helical" evidence="9">
    <location>
        <begin position="250"/>
        <end position="271"/>
    </location>
</feature>
<gene>
    <name evidence="10" type="ORF">MNOR_LOCUS25177</name>
</gene>
<feature type="transmembrane region" description="Helical" evidence="9">
    <location>
        <begin position="186"/>
        <end position="205"/>
    </location>
</feature>
<keyword evidence="6 9" id="KW-0472">Membrane</keyword>
<evidence type="ECO:0000256" key="3">
    <source>
        <dbReference type="ARBA" id="ARBA00022448"/>
    </source>
</evidence>
<dbReference type="InterPro" id="IPR009262">
    <property type="entry name" value="SLC35_F1/F2/F6"/>
</dbReference>
<feature type="region of interest" description="Disordered" evidence="8">
    <location>
        <begin position="411"/>
        <end position="468"/>
    </location>
</feature>
<evidence type="ECO:0000313" key="11">
    <source>
        <dbReference type="Proteomes" id="UP001497623"/>
    </source>
</evidence>
<feature type="transmembrane region" description="Helical" evidence="9">
    <location>
        <begin position="217"/>
        <end position="238"/>
    </location>
</feature>
<keyword evidence="11" id="KW-1185">Reference proteome</keyword>
<evidence type="ECO:0000313" key="10">
    <source>
        <dbReference type="EMBL" id="CAL4125532.1"/>
    </source>
</evidence>
<evidence type="ECO:0000256" key="7">
    <source>
        <dbReference type="ARBA" id="ARBA00037727"/>
    </source>
</evidence>